<feature type="transmembrane region" description="Helical" evidence="7">
    <location>
        <begin position="304"/>
        <end position="321"/>
    </location>
</feature>
<dbReference type="InterPro" id="IPR011701">
    <property type="entry name" value="MFS"/>
</dbReference>
<organism evidence="9 10">
    <name type="scientific">Metarhizium humberi</name>
    <dbReference type="NCBI Taxonomy" id="2596975"/>
    <lineage>
        <taxon>Eukaryota</taxon>
        <taxon>Fungi</taxon>
        <taxon>Dikarya</taxon>
        <taxon>Ascomycota</taxon>
        <taxon>Pezizomycotina</taxon>
        <taxon>Sordariomycetes</taxon>
        <taxon>Hypocreomycetidae</taxon>
        <taxon>Hypocreales</taxon>
        <taxon>Clavicipitaceae</taxon>
        <taxon>Metarhizium</taxon>
    </lineage>
</organism>
<feature type="transmembrane region" description="Helical" evidence="7">
    <location>
        <begin position="432"/>
        <end position="457"/>
    </location>
</feature>
<dbReference type="Gene3D" id="1.20.1250.20">
    <property type="entry name" value="MFS general substrate transporter like domains"/>
    <property type="match status" value="1"/>
</dbReference>
<comment type="subcellular location">
    <subcellularLocation>
        <location evidence="1">Membrane</location>
        <topology evidence="1">Multi-pass membrane protein</topology>
    </subcellularLocation>
</comment>
<dbReference type="GO" id="GO:0022857">
    <property type="term" value="F:transmembrane transporter activity"/>
    <property type="evidence" value="ECO:0007669"/>
    <property type="project" value="InterPro"/>
</dbReference>
<feature type="transmembrane region" description="Helical" evidence="7">
    <location>
        <begin position="406"/>
        <end position="426"/>
    </location>
</feature>
<feature type="transmembrane region" description="Helical" evidence="7">
    <location>
        <begin position="32"/>
        <end position="56"/>
    </location>
</feature>
<dbReference type="SUPFAM" id="SSF103473">
    <property type="entry name" value="MFS general substrate transporter"/>
    <property type="match status" value="1"/>
</dbReference>
<feature type="region of interest" description="Disordered" evidence="6">
    <location>
        <begin position="1"/>
        <end position="28"/>
    </location>
</feature>
<dbReference type="AlphaFoldDB" id="A0A9P8M233"/>
<evidence type="ECO:0000313" key="9">
    <source>
        <dbReference type="EMBL" id="KAH0592298.1"/>
    </source>
</evidence>
<dbReference type="PANTHER" id="PTHR23501">
    <property type="entry name" value="MAJOR FACILITATOR SUPERFAMILY"/>
    <property type="match status" value="1"/>
</dbReference>
<protein>
    <recommendedName>
        <fullName evidence="8">Major facilitator superfamily (MFS) profile domain-containing protein</fullName>
    </recommendedName>
</protein>
<reference evidence="9 10" key="1">
    <citation type="submission" date="2020-07" db="EMBL/GenBank/DDBJ databases">
        <title>Metarhizium humberi genome.</title>
        <authorList>
            <person name="Lysoe E."/>
        </authorList>
    </citation>
    <scope>NUCLEOTIDE SEQUENCE [LARGE SCALE GENOMIC DNA]</scope>
    <source>
        <strain evidence="9 10">ESALQ1638</strain>
    </source>
</reference>
<dbReference type="InterPro" id="IPR036259">
    <property type="entry name" value="MFS_trans_sf"/>
</dbReference>
<evidence type="ECO:0000256" key="7">
    <source>
        <dbReference type="SAM" id="Phobius"/>
    </source>
</evidence>
<feature type="transmembrane region" description="Helical" evidence="7">
    <location>
        <begin position="157"/>
        <end position="182"/>
    </location>
</feature>
<evidence type="ECO:0000256" key="4">
    <source>
        <dbReference type="ARBA" id="ARBA00022989"/>
    </source>
</evidence>
<dbReference type="EMBL" id="JACEFI010000033">
    <property type="protein sequence ID" value="KAH0592298.1"/>
    <property type="molecule type" value="Genomic_DNA"/>
</dbReference>
<keyword evidence="10" id="KW-1185">Reference proteome</keyword>
<accession>A0A9P8M233</accession>
<gene>
    <name evidence="9" type="ORF">MHUMG1_09911</name>
</gene>
<feature type="domain" description="Major facilitator superfamily (MFS) profile" evidence="8">
    <location>
        <begin position="43"/>
        <end position="566"/>
    </location>
</feature>
<feature type="transmembrane region" description="Helical" evidence="7">
    <location>
        <begin position="469"/>
        <end position="492"/>
    </location>
</feature>
<feature type="transmembrane region" description="Helical" evidence="7">
    <location>
        <begin position="378"/>
        <end position="399"/>
    </location>
</feature>
<keyword evidence="3 7" id="KW-0812">Transmembrane</keyword>
<feature type="transmembrane region" description="Helical" evidence="7">
    <location>
        <begin position="341"/>
        <end position="366"/>
    </location>
</feature>
<evidence type="ECO:0000259" key="8">
    <source>
        <dbReference type="PROSITE" id="PS50850"/>
    </source>
</evidence>
<keyword evidence="5 7" id="KW-0472">Membrane</keyword>
<comment type="similarity">
    <text evidence="2">Belongs to the major facilitator superfamily. TCR/Tet family.</text>
</comment>
<keyword evidence="4 7" id="KW-1133">Transmembrane helix</keyword>
<proteinExistence type="inferred from homology"/>
<evidence type="ECO:0000256" key="1">
    <source>
        <dbReference type="ARBA" id="ARBA00004141"/>
    </source>
</evidence>
<dbReference type="CDD" id="cd17502">
    <property type="entry name" value="MFS_Azr1_MDR_like"/>
    <property type="match status" value="1"/>
</dbReference>
<feature type="transmembrane region" description="Helical" evidence="7">
    <location>
        <begin position="270"/>
        <end position="292"/>
    </location>
</feature>
<feature type="transmembrane region" description="Helical" evidence="7">
    <location>
        <begin position="131"/>
        <end position="151"/>
    </location>
</feature>
<feature type="transmembrane region" description="Helical" evidence="7">
    <location>
        <begin position="194"/>
        <end position="218"/>
    </location>
</feature>
<dbReference type="PROSITE" id="PS50850">
    <property type="entry name" value="MFS"/>
    <property type="match status" value="1"/>
</dbReference>
<evidence type="ECO:0000256" key="6">
    <source>
        <dbReference type="SAM" id="MobiDB-lite"/>
    </source>
</evidence>
<dbReference type="Gene3D" id="1.20.1720.10">
    <property type="entry name" value="Multidrug resistance protein D"/>
    <property type="match status" value="1"/>
</dbReference>
<dbReference type="Pfam" id="PF07690">
    <property type="entry name" value="MFS_1"/>
    <property type="match status" value="1"/>
</dbReference>
<feature type="transmembrane region" description="Helical" evidence="7">
    <location>
        <begin position="230"/>
        <end position="249"/>
    </location>
</feature>
<dbReference type="GO" id="GO:0005886">
    <property type="term" value="C:plasma membrane"/>
    <property type="evidence" value="ECO:0007669"/>
    <property type="project" value="TreeGrafter"/>
</dbReference>
<evidence type="ECO:0000256" key="3">
    <source>
        <dbReference type="ARBA" id="ARBA00022692"/>
    </source>
</evidence>
<feature type="transmembrane region" description="Helical" evidence="7">
    <location>
        <begin position="543"/>
        <end position="561"/>
    </location>
</feature>
<sequence length="584" mass="61830">MSNSSPTAEPTPMQGPDEKDAPMADSKPQSGVGYVTGLKLALIVGSVALACFLMLLDTMIISTVSSSDPGAPSRFATDRCVKAIPRITDTFNSLPDVGWYASAYQFGSAAPQPLTGKVYTHFNSKSDENKWSFLTFFAIFEFGSVLCGAAVSSDMLIVGRAIAGFGSAGIINGAITIISSCAPLEKRPSRKKSLTRLAALIGLTMGLNQLGLVAGPLIGGAFTSYTTWRWCFYINLPLGAFTALILLLLRVPEQKAKQSPLVVLSRLHHYLDLVGFALFAPATLQLLLALQYGGTQLPWNSSRVIGLFCGSVGTFVAWFFWNQHKGDDALLPPSMIKQKVVWASGLYQSFMISAVYGATFFLPIYFQAIENATAMLSGVYLLPTILPQLFAAVFSGVLLQKIGFVIPLAIVGTILLAVGSGLYSLLQPGSPTGYWVGFQILAGIGSGLSMQLAIITVQAAVGGEQLATGMALVIFAQSLGPAILLTLCNVIFVSSLASQLQDNAPLENAQAVIRAGATGFRTIVQSDNLPGVLAAYANSIDRVFYLVAAVASACALVLWGMGWHDLRKKDGNGQHDSAPSDGQA</sequence>
<evidence type="ECO:0000256" key="5">
    <source>
        <dbReference type="ARBA" id="ARBA00023136"/>
    </source>
</evidence>
<dbReference type="PANTHER" id="PTHR23501:SF193">
    <property type="entry name" value="MULTIDRUG TRANSPORTER, PUTATIVE (AFU_ORTHOLOGUE AFUA_8G00940)-RELATED"/>
    <property type="match status" value="1"/>
</dbReference>
<dbReference type="InterPro" id="IPR020846">
    <property type="entry name" value="MFS_dom"/>
</dbReference>
<evidence type="ECO:0000313" key="10">
    <source>
        <dbReference type="Proteomes" id="UP000764110"/>
    </source>
</evidence>
<name>A0A9P8M233_9HYPO</name>
<comment type="caution">
    <text evidence="9">The sequence shown here is derived from an EMBL/GenBank/DDBJ whole genome shotgun (WGS) entry which is preliminary data.</text>
</comment>
<dbReference type="Proteomes" id="UP000764110">
    <property type="component" value="Unassembled WGS sequence"/>
</dbReference>
<evidence type="ECO:0000256" key="2">
    <source>
        <dbReference type="ARBA" id="ARBA00007520"/>
    </source>
</evidence>